<name>A0AAQ5XHA2_AMPOC</name>
<evidence type="ECO:0000256" key="1">
    <source>
        <dbReference type="SAM" id="Phobius"/>
    </source>
</evidence>
<keyword evidence="1" id="KW-1133">Transmembrane helix</keyword>
<proteinExistence type="predicted"/>
<sequence length="67" mass="7620">MVGYCPICGKPVYFGKSLIFYSICLSSPICVTFSVCSSVFLSVFFLRVNSYFFFVSFSHTFCHYHGT</sequence>
<evidence type="ECO:0000313" key="3">
    <source>
        <dbReference type="Proteomes" id="UP001501940"/>
    </source>
</evidence>
<keyword evidence="1" id="KW-0472">Membrane</keyword>
<organism evidence="2 3">
    <name type="scientific">Amphiprion ocellaris</name>
    <name type="common">Clown anemonefish</name>
    <dbReference type="NCBI Taxonomy" id="80972"/>
    <lineage>
        <taxon>Eukaryota</taxon>
        <taxon>Metazoa</taxon>
        <taxon>Chordata</taxon>
        <taxon>Craniata</taxon>
        <taxon>Vertebrata</taxon>
        <taxon>Euteleostomi</taxon>
        <taxon>Actinopterygii</taxon>
        <taxon>Neopterygii</taxon>
        <taxon>Teleostei</taxon>
        <taxon>Neoteleostei</taxon>
        <taxon>Acanthomorphata</taxon>
        <taxon>Ovalentaria</taxon>
        <taxon>Pomacentridae</taxon>
        <taxon>Amphiprion</taxon>
    </lineage>
</organism>
<dbReference type="Ensembl" id="ENSAOCT00000058251.1">
    <property type="protein sequence ID" value="ENSAOCP00000039036.1"/>
    <property type="gene ID" value="ENSAOCG00000027265.1"/>
</dbReference>
<evidence type="ECO:0000313" key="2">
    <source>
        <dbReference type="Ensembl" id="ENSAOCP00000039036.1"/>
    </source>
</evidence>
<reference evidence="2" key="2">
    <citation type="submission" date="2025-08" db="UniProtKB">
        <authorList>
            <consortium name="Ensembl"/>
        </authorList>
    </citation>
    <scope>IDENTIFICATION</scope>
</reference>
<dbReference type="Proteomes" id="UP001501940">
    <property type="component" value="Chromosome 4"/>
</dbReference>
<accession>A0AAQ5XHA2</accession>
<keyword evidence="3" id="KW-1185">Reference proteome</keyword>
<reference evidence="2" key="3">
    <citation type="submission" date="2025-09" db="UniProtKB">
        <authorList>
            <consortium name="Ensembl"/>
        </authorList>
    </citation>
    <scope>IDENTIFICATION</scope>
</reference>
<dbReference type="AlphaFoldDB" id="A0AAQ5XHA2"/>
<evidence type="ECO:0008006" key="4">
    <source>
        <dbReference type="Google" id="ProtNLM"/>
    </source>
</evidence>
<feature type="transmembrane region" description="Helical" evidence="1">
    <location>
        <begin position="19"/>
        <end position="46"/>
    </location>
</feature>
<reference evidence="2 3" key="1">
    <citation type="submission" date="2022-01" db="EMBL/GenBank/DDBJ databases">
        <title>A chromosome-scale genome assembly of the false clownfish, Amphiprion ocellaris.</title>
        <authorList>
            <person name="Ryu T."/>
        </authorList>
    </citation>
    <scope>NUCLEOTIDE SEQUENCE [LARGE SCALE GENOMIC DNA]</scope>
</reference>
<protein>
    <recommendedName>
        <fullName evidence="4">LITAF domain-containing protein</fullName>
    </recommendedName>
</protein>
<keyword evidence="1" id="KW-0812">Transmembrane</keyword>